<proteinExistence type="predicted"/>
<sequence>MNHFIVFCRKRKQRTAPGPMFIHYQFFFKSHHLQTVDRQSAYSKESYRPCITYIVSAIDYFSSDSNHIHESQPPNMTRSTVSLRVLRTPPRSTRAKPAISYAEPSTDSDDDLEEEENGNAAKQSHRATSRTPRTRIPRTSTRNPPASRSANSKTHTATMKSTRQKPVISYAEASTDTESEEEEDESGGNEQSHNSSFRTSRSRLPRNASSSRASTKRLLSRSLESMPKRRKQKRSTSSRRSIVQSPSIMFAEDSGNIPPWQTLPYHVLVQIFEYATYPLYEERTFQPLPSGRWLLDVAYLCRGFAEPAFTVLYNSPPLVPMDKAHRLVELLKSDPASVTFGYRQKVVNLRIEVRQVACYSLPGSGLLDLYGLIRDLPRLVDLEFYDEKDSKPFKQLDEPIRWEYPPAVFEALEHVESAADSSKGDKTSLCKLRSWRWSSRLGGKRWPIERMREIHLKPSFIGLRKVAFVNYQIRHPKKGEDDPMLEGTLAESLSVLDNLEHLIFESSTLLNAKLMPLLPSNLRNLEITNCWEVTAEMLGEYLVTCGRQIRCLTLNHNSALSLAFLPLLGTACPYLEALRMDLQYFDAHVSYHNSEPDYDQLLKSDQIPVWPPTLQTLELVNLRKWDQEAAEMFFQSLLDSAGELPDLRVLVLQASINTGWRDRASFRDKWIGNLGHVFKRICDPPKHFIKASELPEAKLPELEPDRQHIDQSPARNKKVQQKRNSLPIRQSTRAKRTTNYAESPDNSNDEDDDEEDDEVDDTASSSPRPSKSKPSDRELAQNRRAAREVKTLKITAGIDGFPSSPPQTPSLGEEDRDDADSVSESENGNQHARRKGKKKQNLIIQGMCEVVNIIIDNKRPAETQFGEADFLDSEPEGDDDWDGDDGLVEGGLAW</sequence>
<dbReference type="OrthoDB" id="5395390at2759"/>
<gene>
    <name evidence="2" type="ORF">SCLTRI_LOCUS9652</name>
</gene>
<protein>
    <submittedName>
        <fullName evidence="2">E1e3f633-69e1-45af-a573-a377d6ccab82</fullName>
    </submittedName>
</protein>
<feature type="region of interest" description="Disordered" evidence="1">
    <location>
        <begin position="865"/>
        <end position="894"/>
    </location>
</feature>
<organism evidence="2 3">
    <name type="scientific">Sclerotinia trifoliorum</name>
    <dbReference type="NCBI Taxonomy" id="28548"/>
    <lineage>
        <taxon>Eukaryota</taxon>
        <taxon>Fungi</taxon>
        <taxon>Dikarya</taxon>
        <taxon>Ascomycota</taxon>
        <taxon>Pezizomycotina</taxon>
        <taxon>Leotiomycetes</taxon>
        <taxon>Helotiales</taxon>
        <taxon>Sclerotiniaceae</taxon>
        <taxon>Sclerotinia</taxon>
    </lineage>
</organism>
<accession>A0A8H2W3Q6</accession>
<evidence type="ECO:0000313" key="2">
    <source>
        <dbReference type="EMBL" id="CAD6451989.1"/>
    </source>
</evidence>
<dbReference type="InterPro" id="IPR052109">
    <property type="entry name" value="SRRM_Domain-Containing"/>
</dbReference>
<feature type="compositionally biased region" description="Polar residues" evidence="1">
    <location>
        <begin position="188"/>
        <end position="199"/>
    </location>
</feature>
<dbReference type="Proteomes" id="UP000624404">
    <property type="component" value="Unassembled WGS sequence"/>
</dbReference>
<feature type="compositionally biased region" description="Basic residues" evidence="1">
    <location>
        <begin position="123"/>
        <end position="136"/>
    </location>
</feature>
<feature type="region of interest" description="Disordered" evidence="1">
    <location>
        <begin position="66"/>
        <end position="245"/>
    </location>
</feature>
<reference evidence="2" key="1">
    <citation type="submission" date="2020-10" db="EMBL/GenBank/DDBJ databases">
        <authorList>
            <person name="Kusch S."/>
        </authorList>
    </citation>
    <scope>NUCLEOTIDE SEQUENCE</scope>
    <source>
        <strain evidence="2">SwB9</strain>
    </source>
</reference>
<dbReference type="Gene3D" id="3.80.10.10">
    <property type="entry name" value="Ribonuclease Inhibitor"/>
    <property type="match status" value="1"/>
</dbReference>
<dbReference type="InterPro" id="IPR032675">
    <property type="entry name" value="LRR_dom_sf"/>
</dbReference>
<evidence type="ECO:0000256" key="1">
    <source>
        <dbReference type="SAM" id="MobiDB-lite"/>
    </source>
</evidence>
<feature type="compositionally biased region" description="Polar residues" evidence="1">
    <location>
        <begin position="72"/>
        <end position="82"/>
    </location>
</feature>
<feature type="compositionally biased region" description="Basic and acidic residues" evidence="1">
    <location>
        <begin position="698"/>
        <end position="709"/>
    </location>
</feature>
<feature type="compositionally biased region" description="Basic residues" evidence="1">
    <location>
        <begin position="831"/>
        <end position="840"/>
    </location>
</feature>
<dbReference type="EMBL" id="CAJHIA010000036">
    <property type="protein sequence ID" value="CAD6451989.1"/>
    <property type="molecule type" value="Genomic_DNA"/>
</dbReference>
<keyword evidence="3" id="KW-1185">Reference proteome</keyword>
<dbReference type="SUPFAM" id="SSF52047">
    <property type="entry name" value="RNI-like"/>
    <property type="match status" value="1"/>
</dbReference>
<feature type="compositionally biased region" description="Acidic residues" evidence="1">
    <location>
        <begin position="869"/>
        <end position="887"/>
    </location>
</feature>
<feature type="compositionally biased region" description="Acidic residues" evidence="1">
    <location>
        <begin position="106"/>
        <end position="117"/>
    </location>
</feature>
<dbReference type="PANTHER" id="PTHR34755:SF4">
    <property type="entry name" value="F-BOX DOMAIN-CONTAINING PROTEIN"/>
    <property type="match status" value="1"/>
</dbReference>
<dbReference type="AlphaFoldDB" id="A0A8H2W3Q6"/>
<feature type="compositionally biased region" description="Basic residues" evidence="1">
    <location>
        <begin position="228"/>
        <end position="237"/>
    </location>
</feature>
<feature type="region of interest" description="Disordered" evidence="1">
    <location>
        <begin position="698"/>
        <end position="841"/>
    </location>
</feature>
<feature type="compositionally biased region" description="Basic and acidic residues" evidence="1">
    <location>
        <begin position="773"/>
        <end position="791"/>
    </location>
</feature>
<feature type="compositionally biased region" description="Acidic residues" evidence="1">
    <location>
        <begin position="812"/>
        <end position="823"/>
    </location>
</feature>
<feature type="compositionally biased region" description="Acidic residues" evidence="1">
    <location>
        <begin position="175"/>
        <end position="187"/>
    </location>
</feature>
<name>A0A8H2W3Q6_9HELO</name>
<evidence type="ECO:0000313" key="3">
    <source>
        <dbReference type="Proteomes" id="UP000624404"/>
    </source>
</evidence>
<feature type="compositionally biased region" description="Acidic residues" evidence="1">
    <location>
        <begin position="747"/>
        <end position="761"/>
    </location>
</feature>
<dbReference type="PANTHER" id="PTHR34755">
    <property type="entry name" value="SERINE/ARGININE REPETITIVE MATRIX PROTEIN 3-RELATED"/>
    <property type="match status" value="1"/>
</dbReference>
<feature type="compositionally biased region" description="Polar residues" evidence="1">
    <location>
        <begin position="722"/>
        <end position="741"/>
    </location>
</feature>
<feature type="compositionally biased region" description="Polar residues" evidence="1">
    <location>
        <begin position="146"/>
        <end position="161"/>
    </location>
</feature>
<comment type="caution">
    <text evidence="2">The sequence shown here is derived from an EMBL/GenBank/DDBJ whole genome shotgun (WGS) entry which is preliminary data.</text>
</comment>